<evidence type="ECO:0000256" key="1">
    <source>
        <dbReference type="SAM" id="Phobius"/>
    </source>
</evidence>
<keyword evidence="1" id="KW-0472">Membrane</keyword>
<dbReference type="RefSeq" id="WP_101651845.1">
    <property type="nucleotide sequence ID" value="NZ_PGVE01000102.1"/>
</dbReference>
<evidence type="ECO:0000313" key="2">
    <source>
        <dbReference type="EMBL" id="PLS01192.1"/>
    </source>
</evidence>
<feature type="transmembrane region" description="Helical" evidence="1">
    <location>
        <begin position="91"/>
        <end position="112"/>
    </location>
</feature>
<accession>A0A2N5H6Q3</accession>
<dbReference type="EMBL" id="PGVE01000102">
    <property type="protein sequence ID" value="PLS01192.1"/>
    <property type="molecule type" value="Genomic_DNA"/>
</dbReference>
<name>A0A2N5H6Q3_9BACI</name>
<keyword evidence="1" id="KW-0812">Transmembrane</keyword>
<dbReference type="OrthoDB" id="1640349at2"/>
<dbReference type="Proteomes" id="UP000234950">
    <property type="component" value="Unassembled WGS sequence"/>
</dbReference>
<organism evidence="2 3">
    <name type="scientific">Neobacillus cucumis</name>
    <dbReference type="NCBI Taxonomy" id="1740721"/>
    <lineage>
        <taxon>Bacteria</taxon>
        <taxon>Bacillati</taxon>
        <taxon>Bacillota</taxon>
        <taxon>Bacilli</taxon>
        <taxon>Bacillales</taxon>
        <taxon>Bacillaceae</taxon>
        <taxon>Neobacillus</taxon>
    </lineage>
</organism>
<proteinExistence type="predicted"/>
<dbReference type="InterPro" id="IPR010690">
    <property type="entry name" value="YqfD"/>
</dbReference>
<sequence>MKNQWIEFLYGRVTVRVSGKGLERFLNALTKNGLHIWNVKRHGTETITFKMRVQDALKIRRFARKSDCKISFLQRSGLPFLLKRLWKNSGFMLGAAAFLFIILLLSNMVWGIEIKGAKPATEYQIRKELDKMGVKIGKVQFFVENVEGIQRQLTNNIGALTWVGVELKGTTYHLQVVEKNEPKKPEHLSPQNLIAKKKAIIVKMFVESGQKVVDINDHVEKGQLLVSGAFGQEENPEVTAAKGEVWGETWYKSHVELPLVTKFNVYNGKEEQKHSLLIGNLEVPIWGFGKPEFKHYEIEKNVHKVRFLKWDLPISYINKTIREREVYQRTYSNSEAEKMALELAKKQIKSTLDEDAMIKDEKILHKAMENGKVKLDIHFKIIENIAVGQPISKEIPDDREINND</sequence>
<dbReference type="NCBIfam" id="TIGR02876">
    <property type="entry name" value="spore_yqfD"/>
    <property type="match status" value="1"/>
</dbReference>
<reference evidence="2 3" key="1">
    <citation type="submission" date="2017-11" db="EMBL/GenBank/DDBJ databases">
        <title>Comparitive Functional Genomics of Dry Heat Resistant strains isolated from the Viking Spacecraft.</title>
        <authorList>
            <person name="Seuylemezian A."/>
            <person name="Cooper K."/>
            <person name="Vaishampayan P."/>
        </authorList>
    </citation>
    <scope>NUCLEOTIDE SEQUENCE [LARGE SCALE GENOMIC DNA]</scope>
    <source>
        <strain evidence="2 3">V32-6</strain>
    </source>
</reference>
<keyword evidence="1" id="KW-1133">Transmembrane helix</keyword>
<gene>
    <name evidence="2" type="primary">yqfD</name>
    <name evidence="2" type="ORF">CVD27_25860</name>
</gene>
<dbReference type="AlphaFoldDB" id="A0A2N5H6Q3"/>
<keyword evidence="3" id="KW-1185">Reference proteome</keyword>
<comment type="caution">
    <text evidence="2">The sequence shown here is derived from an EMBL/GenBank/DDBJ whole genome shotgun (WGS) entry which is preliminary data.</text>
</comment>
<evidence type="ECO:0000313" key="3">
    <source>
        <dbReference type="Proteomes" id="UP000234950"/>
    </source>
</evidence>
<dbReference type="PIRSF" id="PIRSF029895">
    <property type="entry name" value="SpoIV"/>
    <property type="match status" value="1"/>
</dbReference>
<protein>
    <submittedName>
        <fullName evidence="2">Sporulation protein YqfD</fullName>
    </submittedName>
</protein>
<dbReference type="Pfam" id="PF06898">
    <property type="entry name" value="YqfD"/>
    <property type="match status" value="1"/>
</dbReference>